<sequence>MADESMVRNLAHQTEAVWPQESQLFLRYHLPEQAQVLDVGCGTGELENRLATLFTTASFTGIDIIEPHLVRARELCAPHGDRVRFEVGDAFALGYEDNHYDLTICRHMLQSIPNPEEVLAEMVRVTKPGGHLHVLAEDYSMMYFHPVSQDTDEFWLKGPVQFAEGTGTDLRNGRKVPSMLMALELEDVWMDYLIVDTMRVPRETFAQIWEAWRDGYSDAIVEHTEFTQEQVANYWKTMIAAIRNPKGYAVWHIPVISARIPG</sequence>
<dbReference type="AlphaFoldDB" id="A0A7Y2H2L6"/>
<evidence type="ECO:0000313" key="3">
    <source>
        <dbReference type="Proteomes" id="UP000547674"/>
    </source>
</evidence>
<comment type="caution">
    <text evidence="2">The sequence shown here is derived from an EMBL/GenBank/DDBJ whole genome shotgun (WGS) entry which is preliminary data.</text>
</comment>
<organism evidence="2 3">
    <name type="scientific">Eiseniibacteriota bacterium</name>
    <dbReference type="NCBI Taxonomy" id="2212470"/>
    <lineage>
        <taxon>Bacteria</taxon>
        <taxon>Candidatus Eiseniibacteriota</taxon>
    </lineage>
</organism>
<keyword evidence="2" id="KW-0489">Methyltransferase</keyword>
<proteinExistence type="predicted"/>
<dbReference type="EMBL" id="JABDJR010000352">
    <property type="protein sequence ID" value="NNF06862.1"/>
    <property type="molecule type" value="Genomic_DNA"/>
</dbReference>
<dbReference type="InterPro" id="IPR029063">
    <property type="entry name" value="SAM-dependent_MTases_sf"/>
</dbReference>
<dbReference type="CDD" id="cd02440">
    <property type="entry name" value="AdoMet_MTases"/>
    <property type="match status" value="1"/>
</dbReference>
<dbReference type="Gene3D" id="3.40.50.150">
    <property type="entry name" value="Vaccinia Virus protein VP39"/>
    <property type="match status" value="1"/>
</dbReference>
<gene>
    <name evidence="2" type="ORF">HKN21_08880</name>
</gene>
<evidence type="ECO:0000313" key="2">
    <source>
        <dbReference type="EMBL" id="NNF06862.1"/>
    </source>
</evidence>
<dbReference type="SUPFAM" id="SSF53335">
    <property type="entry name" value="S-adenosyl-L-methionine-dependent methyltransferases"/>
    <property type="match status" value="1"/>
</dbReference>
<reference evidence="2 3" key="1">
    <citation type="submission" date="2020-03" db="EMBL/GenBank/DDBJ databases">
        <title>Metabolic flexibility allows generalist bacteria to become dominant in a frequently disturbed ecosystem.</title>
        <authorList>
            <person name="Chen Y.-J."/>
            <person name="Leung P.M."/>
            <person name="Bay S.K."/>
            <person name="Hugenholtz P."/>
            <person name="Kessler A.J."/>
            <person name="Shelley G."/>
            <person name="Waite D.W."/>
            <person name="Cook P.L."/>
            <person name="Greening C."/>
        </authorList>
    </citation>
    <scope>NUCLEOTIDE SEQUENCE [LARGE SCALE GENOMIC DNA]</scope>
    <source>
        <strain evidence="2">SS_bin_28</strain>
    </source>
</reference>
<dbReference type="GO" id="GO:0032259">
    <property type="term" value="P:methylation"/>
    <property type="evidence" value="ECO:0007669"/>
    <property type="project" value="UniProtKB-KW"/>
</dbReference>
<name>A0A7Y2H2L6_UNCEI</name>
<dbReference type="Pfam" id="PF13847">
    <property type="entry name" value="Methyltransf_31"/>
    <property type="match status" value="1"/>
</dbReference>
<dbReference type="InterPro" id="IPR050447">
    <property type="entry name" value="Erg6_SMT_methyltransf"/>
</dbReference>
<dbReference type="PANTHER" id="PTHR44068:SF11">
    <property type="entry name" value="GERANYL DIPHOSPHATE 2-C-METHYLTRANSFERASE"/>
    <property type="match status" value="1"/>
</dbReference>
<keyword evidence="2" id="KW-0808">Transferase</keyword>
<evidence type="ECO:0000259" key="1">
    <source>
        <dbReference type="Pfam" id="PF13847"/>
    </source>
</evidence>
<dbReference type="GO" id="GO:0008168">
    <property type="term" value="F:methyltransferase activity"/>
    <property type="evidence" value="ECO:0007669"/>
    <property type="project" value="UniProtKB-KW"/>
</dbReference>
<protein>
    <submittedName>
        <fullName evidence="2">Class I SAM-dependent methyltransferase</fullName>
    </submittedName>
</protein>
<feature type="domain" description="Methyltransferase" evidence="1">
    <location>
        <begin position="33"/>
        <end position="136"/>
    </location>
</feature>
<accession>A0A7Y2H2L6</accession>
<dbReference type="Proteomes" id="UP000547674">
    <property type="component" value="Unassembled WGS sequence"/>
</dbReference>
<dbReference type="PANTHER" id="PTHR44068">
    <property type="entry name" value="ZGC:194242"/>
    <property type="match status" value="1"/>
</dbReference>
<dbReference type="InterPro" id="IPR025714">
    <property type="entry name" value="Methyltranfer_dom"/>
</dbReference>